<dbReference type="EMBL" id="CP036172">
    <property type="protein sequence ID" value="QSZ67472.1"/>
    <property type="molecule type" value="Genomic_DNA"/>
</dbReference>
<dbReference type="PANTHER" id="PTHR10806">
    <property type="entry name" value="SIGNAL PEPTIDASE COMPLEX CATALYTIC SUBUNIT SEC11"/>
    <property type="match status" value="1"/>
</dbReference>
<dbReference type="InterPro" id="IPR001733">
    <property type="entry name" value="Peptidase_S26B"/>
</dbReference>
<keyword evidence="2 5" id="KW-0812">Transmembrane</keyword>
<dbReference type="GO" id="GO:0006465">
    <property type="term" value="P:signal peptide processing"/>
    <property type="evidence" value="ECO:0007669"/>
    <property type="project" value="InterPro"/>
</dbReference>
<accession>A0A8A3S5Y1</accession>
<reference evidence="6" key="2">
    <citation type="submission" date="2019-02" db="EMBL/GenBank/DDBJ databases">
        <authorList>
            <person name="Chen S.-C."/>
            <person name="Chien H.-H."/>
            <person name="Lai M.-C."/>
        </authorList>
    </citation>
    <scope>NUCLEOTIDE SEQUENCE</scope>
    <source>
        <strain evidence="6">N2F9704</strain>
    </source>
</reference>
<feature type="transmembrane region" description="Helical" evidence="5">
    <location>
        <begin position="29"/>
        <end position="56"/>
    </location>
</feature>
<dbReference type="GO" id="GO:0016020">
    <property type="term" value="C:membrane"/>
    <property type="evidence" value="ECO:0007669"/>
    <property type="project" value="UniProtKB-SubCell"/>
</dbReference>
<proteinExistence type="predicted"/>
<evidence type="ECO:0000313" key="7">
    <source>
        <dbReference type="Proteomes" id="UP001042704"/>
    </source>
</evidence>
<protein>
    <submittedName>
        <fullName evidence="6">Signal peptidase I</fullName>
        <ecNumber evidence="6">3.4.21.89</ecNumber>
    </submittedName>
</protein>
<evidence type="ECO:0000256" key="2">
    <source>
        <dbReference type="ARBA" id="ARBA00022692"/>
    </source>
</evidence>
<organism evidence="6 7">
    <name type="scientific">Methanofollis aquaemaris</name>
    <dbReference type="NCBI Taxonomy" id="126734"/>
    <lineage>
        <taxon>Archaea</taxon>
        <taxon>Methanobacteriati</taxon>
        <taxon>Methanobacteriota</taxon>
        <taxon>Stenosarchaea group</taxon>
        <taxon>Methanomicrobia</taxon>
        <taxon>Methanomicrobiales</taxon>
        <taxon>Methanomicrobiaceae</taxon>
        <taxon>Methanofollis</taxon>
    </lineage>
</organism>
<dbReference type="Gene3D" id="2.10.109.10">
    <property type="entry name" value="Umud Fragment, subunit A"/>
    <property type="match status" value="1"/>
</dbReference>
<evidence type="ECO:0000256" key="1">
    <source>
        <dbReference type="ARBA" id="ARBA00004370"/>
    </source>
</evidence>
<gene>
    <name evidence="6" type="ORF">RJ40_08100</name>
</gene>
<keyword evidence="6" id="KW-0378">Hydrolase</keyword>
<evidence type="ECO:0000313" key="6">
    <source>
        <dbReference type="EMBL" id="QSZ67472.1"/>
    </source>
</evidence>
<comment type="subcellular location">
    <subcellularLocation>
        <location evidence="1">Membrane</location>
    </subcellularLocation>
</comment>
<evidence type="ECO:0000256" key="4">
    <source>
        <dbReference type="ARBA" id="ARBA00023136"/>
    </source>
</evidence>
<dbReference type="GO" id="GO:0009003">
    <property type="term" value="F:signal peptidase activity"/>
    <property type="evidence" value="ECO:0007669"/>
    <property type="project" value="UniProtKB-EC"/>
</dbReference>
<dbReference type="NCBIfam" id="TIGR02228">
    <property type="entry name" value="sigpep_I_arch"/>
    <property type="match status" value="1"/>
</dbReference>
<dbReference type="InterPro" id="IPR036286">
    <property type="entry name" value="LexA/Signal_pep-like_sf"/>
</dbReference>
<dbReference type="EC" id="3.4.21.89" evidence="6"/>
<dbReference type="KEGG" id="maqe:RJ40_08100"/>
<dbReference type="CDD" id="cd06530">
    <property type="entry name" value="S26_SPase_I"/>
    <property type="match status" value="1"/>
</dbReference>
<dbReference type="PANTHER" id="PTHR10806:SF6">
    <property type="entry name" value="SIGNAL PEPTIDASE COMPLEX CATALYTIC SUBUNIT SEC11"/>
    <property type="match status" value="1"/>
</dbReference>
<dbReference type="AlphaFoldDB" id="A0A8A3S5Y1"/>
<keyword evidence="7" id="KW-1185">Reference proteome</keyword>
<reference evidence="6" key="1">
    <citation type="journal article" date="2001" name="Int. J. Syst. Evol. Microbiol.">
        <title>Methanofollis aquaemaris sp. nov., a methanogen isolated from an aquaculture fish pond.</title>
        <authorList>
            <person name="Lai M.C."/>
            <person name="Chen S.C."/>
        </authorList>
    </citation>
    <scope>NUCLEOTIDE SEQUENCE</scope>
    <source>
        <strain evidence="6">N2F9704</strain>
    </source>
</reference>
<feature type="transmembrane region" description="Helical" evidence="5">
    <location>
        <begin position="184"/>
        <end position="212"/>
    </location>
</feature>
<evidence type="ECO:0000256" key="3">
    <source>
        <dbReference type="ARBA" id="ARBA00022989"/>
    </source>
</evidence>
<dbReference type="Proteomes" id="UP001042704">
    <property type="component" value="Chromosome"/>
</dbReference>
<dbReference type="GO" id="GO:0004252">
    <property type="term" value="F:serine-type endopeptidase activity"/>
    <property type="evidence" value="ECO:0007669"/>
    <property type="project" value="InterPro"/>
</dbReference>
<name>A0A8A3S5Y1_9EURY</name>
<keyword evidence="3 5" id="KW-1133">Transmembrane helix</keyword>
<keyword evidence="4 5" id="KW-0472">Membrane</keyword>
<evidence type="ECO:0000256" key="5">
    <source>
        <dbReference type="SAM" id="Phobius"/>
    </source>
</evidence>
<sequence>MSDRAANKPGLIEQIRTSKHPAVAIARDIAWAVAVVAGIALVLFLVSGTWPAVVAIESGSMIPNMNIGDLVFVSASDRFGAFQTWEDGQVSGYMKYNDYGDVVIYRPNGADSVNPIIHRAIMWVEANQTVMLPLQNGYTAEYTAPHAGYITMGDNNPAPDQLSVYREVGGQIEPVKKEWVVGKALFAIPFVGYLPLHILEVAIVLIVLMLVYDFLVGRRKEE</sequence>
<dbReference type="SUPFAM" id="SSF51306">
    <property type="entry name" value="LexA/Signal peptidase"/>
    <property type="match status" value="1"/>
</dbReference>
<dbReference type="InterPro" id="IPR019533">
    <property type="entry name" value="Peptidase_S26"/>
</dbReference>